<organism evidence="1 2">
    <name type="scientific">Phocaeicola vulgatus str. 3975 RP4</name>
    <dbReference type="NCBI Taxonomy" id="1339352"/>
    <lineage>
        <taxon>Bacteria</taxon>
        <taxon>Pseudomonadati</taxon>
        <taxon>Bacteroidota</taxon>
        <taxon>Bacteroidia</taxon>
        <taxon>Bacteroidales</taxon>
        <taxon>Bacteroidaceae</taxon>
        <taxon>Phocaeicola</taxon>
    </lineage>
</organism>
<dbReference type="AlphaFoldDB" id="A0A069S9S6"/>
<reference evidence="1 2" key="1">
    <citation type="submission" date="2014-04" db="EMBL/GenBank/DDBJ databases">
        <authorList>
            <person name="Sears C."/>
            <person name="Carroll K."/>
            <person name="Sack B.R."/>
            <person name="Qadri F."/>
            <person name="Myers L.L."/>
            <person name="Chung G.-T."/>
            <person name="Escheverria P."/>
            <person name="Fraser C.M."/>
            <person name="Sadzewicz L."/>
            <person name="Shefchek K.A."/>
            <person name="Tallon L."/>
            <person name="Das S.P."/>
            <person name="Daugherty S."/>
            <person name="Mongodin E.F."/>
        </authorList>
    </citation>
    <scope>NUCLEOTIDE SEQUENCE [LARGE SCALE GENOMIC DNA]</scope>
    <source>
        <strain evidence="1 2">3975 RP4</strain>
    </source>
</reference>
<dbReference type="Proteomes" id="UP000027661">
    <property type="component" value="Unassembled WGS sequence"/>
</dbReference>
<dbReference type="PATRIC" id="fig|1339352.3.peg.4142"/>
<gene>
    <name evidence="1" type="ORF">M099_4429</name>
</gene>
<dbReference type="EMBL" id="JNHM01000174">
    <property type="protein sequence ID" value="KDS43629.1"/>
    <property type="molecule type" value="Genomic_DNA"/>
</dbReference>
<proteinExistence type="predicted"/>
<accession>A0A069S9S6</accession>
<sequence length="45" mass="5340">MQHSFPFDHDTTLDDNLQKVNEKLEGMEEYQAEVQEESYISGLHR</sequence>
<name>A0A069S9S6_PHOVU</name>
<dbReference type="RefSeq" id="WP_007562255.1">
    <property type="nucleotide sequence ID" value="NZ_JNHM01000174.1"/>
</dbReference>
<comment type="caution">
    <text evidence="1">The sequence shown here is derived from an EMBL/GenBank/DDBJ whole genome shotgun (WGS) entry which is preliminary data.</text>
</comment>
<protein>
    <submittedName>
        <fullName evidence="1">Uncharacterized protein</fullName>
    </submittedName>
</protein>
<dbReference type="GeneID" id="43186740"/>
<evidence type="ECO:0000313" key="1">
    <source>
        <dbReference type="EMBL" id="KDS43629.1"/>
    </source>
</evidence>
<evidence type="ECO:0000313" key="2">
    <source>
        <dbReference type="Proteomes" id="UP000027661"/>
    </source>
</evidence>